<keyword evidence="2" id="KW-1185">Reference proteome</keyword>
<name>A0AAV6MU83_9ROSI</name>
<protein>
    <submittedName>
        <fullName evidence="1">Uncharacterized protein</fullName>
    </submittedName>
</protein>
<dbReference type="Proteomes" id="UP000685013">
    <property type="component" value="Chromosome 12"/>
</dbReference>
<gene>
    <name evidence="1" type="ORF">SDJN03_18691</name>
</gene>
<proteinExistence type="predicted"/>
<comment type="caution">
    <text evidence="1">The sequence shown here is derived from an EMBL/GenBank/DDBJ whole genome shotgun (WGS) entry which is preliminary data.</text>
</comment>
<sequence>MRKLSEDSLWRRPHDRLPVLAKDSWHMALSFLPGPFLSVSAMDRPSCIPSSYEVEFEVNKVLLTTKPEPVQTLDLGVAVDIGVAPAVDPAAKIESKHKANNAYPWDPSFAGPNPPVH</sequence>
<accession>A0AAV6MU83</accession>
<feature type="non-terminal residue" evidence="1">
    <location>
        <position position="1"/>
    </location>
</feature>
<evidence type="ECO:0000313" key="1">
    <source>
        <dbReference type="EMBL" id="KAG6585958.1"/>
    </source>
</evidence>
<dbReference type="AlphaFoldDB" id="A0AAV6MU83"/>
<reference evidence="1 2" key="1">
    <citation type="journal article" date="2021" name="Hortic Res">
        <title>The domestication of Cucurbita argyrosperma as revealed by the genome of its wild relative.</title>
        <authorList>
            <person name="Barrera-Redondo J."/>
            <person name="Sanchez-de la Vega G."/>
            <person name="Aguirre-Liguori J.A."/>
            <person name="Castellanos-Morales G."/>
            <person name="Gutierrez-Guerrero Y.T."/>
            <person name="Aguirre-Dugua X."/>
            <person name="Aguirre-Planter E."/>
            <person name="Tenaillon M.I."/>
            <person name="Lira-Saade R."/>
            <person name="Eguiarte L.E."/>
        </authorList>
    </citation>
    <scope>NUCLEOTIDE SEQUENCE [LARGE SCALE GENOMIC DNA]</scope>
    <source>
        <strain evidence="1">JBR-2021</strain>
    </source>
</reference>
<organism evidence="1 2">
    <name type="scientific">Cucurbita argyrosperma subsp. sororia</name>
    <dbReference type="NCBI Taxonomy" id="37648"/>
    <lineage>
        <taxon>Eukaryota</taxon>
        <taxon>Viridiplantae</taxon>
        <taxon>Streptophyta</taxon>
        <taxon>Embryophyta</taxon>
        <taxon>Tracheophyta</taxon>
        <taxon>Spermatophyta</taxon>
        <taxon>Magnoliopsida</taxon>
        <taxon>eudicotyledons</taxon>
        <taxon>Gunneridae</taxon>
        <taxon>Pentapetalae</taxon>
        <taxon>rosids</taxon>
        <taxon>fabids</taxon>
        <taxon>Cucurbitales</taxon>
        <taxon>Cucurbitaceae</taxon>
        <taxon>Cucurbiteae</taxon>
        <taxon>Cucurbita</taxon>
    </lineage>
</organism>
<evidence type="ECO:0000313" key="2">
    <source>
        <dbReference type="Proteomes" id="UP000685013"/>
    </source>
</evidence>
<dbReference type="EMBL" id="JAGKQH010000012">
    <property type="protein sequence ID" value="KAG6585958.1"/>
    <property type="molecule type" value="Genomic_DNA"/>
</dbReference>